<reference evidence="9" key="1">
    <citation type="journal article" date="2019" name="Int. J. Syst. Evol. Microbiol.">
        <title>The Global Catalogue of Microorganisms (GCM) 10K type strain sequencing project: providing services to taxonomists for standard genome sequencing and annotation.</title>
        <authorList>
            <consortium name="The Broad Institute Genomics Platform"/>
            <consortium name="The Broad Institute Genome Sequencing Center for Infectious Disease"/>
            <person name="Wu L."/>
            <person name="Ma J."/>
        </authorList>
    </citation>
    <scope>NUCLEOTIDE SEQUENCE [LARGE SCALE GENOMIC DNA]</scope>
    <source>
        <strain evidence="9">CGMCC 4.1641</strain>
    </source>
</reference>
<accession>A0ABV8SKY2</accession>
<feature type="chain" id="PRO_5046163333" evidence="6">
    <location>
        <begin position="22"/>
        <end position="337"/>
    </location>
</feature>
<dbReference type="InterPro" id="IPR002491">
    <property type="entry name" value="ABC_transptr_periplasmic_BD"/>
</dbReference>
<feature type="signal peptide" evidence="6">
    <location>
        <begin position="1"/>
        <end position="21"/>
    </location>
</feature>
<organism evidence="8 9">
    <name type="scientific">Cohnella boryungensis</name>
    <dbReference type="NCBI Taxonomy" id="768479"/>
    <lineage>
        <taxon>Bacteria</taxon>
        <taxon>Bacillati</taxon>
        <taxon>Bacillota</taxon>
        <taxon>Bacilli</taxon>
        <taxon>Bacillales</taxon>
        <taxon>Paenibacillaceae</taxon>
        <taxon>Cohnella</taxon>
    </lineage>
</organism>
<dbReference type="Gene3D" id="3.40.50.1980">
    <property type="entry name" value="Nitrogenase molybdenum iron protein domain"/>
    <property type="match status" value="2"/>
</dbReference>
<dbReference type="InterPro" id="IPR051313">
    <property type="entry name" value="Bact_iron-sidero_bind"/>
</dbReference>
<comment type="similarity">
    <text evidence="2">Belongs to the bacterial solute-binding protein 8 family.</text>
</comment>
<evidence type="ECO:0000256" key="5">
    <source>
        <dbReference type="SAM" id="MobiDB-lite"/>
    </source>
</evidence>
<dbReference type="SUPFAM" id="SSF53807">
    <property type="entry name" value="Helical backbone' metal receptor"/>
    <property type="match status" value="1"/>
</dbReference>
<sequence>MIRHRLSAVLLAMLLVTLALLTACGSNKTAEPSASSSAKPSASASAPATASAPSGAEATIEIEHFMGKTKVPANPQRVVVLVNDAVEATLALGIKPVGMVKAWGVNDKYDHLKDQLEGTEIVGDENQPNLEAISALKPDLIIGNKLRQEKIYDQLSSIAPTVFSERTNSDMSKNFKLYAQALNREAEGTQKLAEFEKHVSDLKAKLGDKANAKISLVRFYLEDKVRLYYHDTFPGGILKQVGLQRPDSQNKEEFADIIGKERIPEADGDYLFYFTLEDAKGQTSATEKAWLEDSLWKNLNAVKQGKAIKVNDGVWNSSGGIIAANLMLDDLEKYLLQ</sequence>
<dbReference type="EMBL" id="JBHSED010000071">
    <property type="protein sequence ID" value="MFC4307119.1"/>
    <property type="molecule type" value="Genomic_DNA"/>
</dbReference>
<evidence type="ECO:0000256" key="6">
    <source>
        <dbReference type="SAM" id="SignalP"/>
    </source>
</evidence>
<evidence type="ECO:0000259" key="7">
    <source>
        <dbReference type="PROSITE" id="PS50983"/>
    </source>
</evidence>
<evidence type="ECO:0000256" key="4">
    <source>
        <dbReference type="ARBA" id="ARBA00022729"/>
    </source>
</evidence>
<feature type="region of interest" description="Disordered" evidence="5">
    <location>
        <begin position="29"/>
        <end position="50"/>
    </location>
</feature>
<gene>
    <name evidence="8" type="ORF">ACFO1S_27210</name>
</gene>
<dbReference type="CDD" id="cd01146">
    <property type="entry name" value="FhuD"/>
    <property type="match status" value="1"/>
</dbReference>
<dbReference type="Proteomes" id="UP001595755">
    <property type="component" value="Unassembled WGS sequence"/>
</dbReference>
<evidence type="ECO:0000313" key="8">
    <source>
        <dbReference type="EMBL" id="MFC4307119.1"/>
    </source>
</evidence>
<keyword evidence="4 6" id="KW-0732">Signal</keyword>
<keyword evidence="3" id="KW-0813">Transport</keyword>
<comment type="subcellular location">
    <subcellularLocation>
        <location evidence="1">Cell envelope</location>
    </subcellularLocation>
</comment>
<dbReference type="PROSITE" id="PS51257">
    <property type="entry name" value="PROKAR_LIPOPROTEIN"/>
    <property type="match status" value="1"/>
</dbReference>
<evidence type="ECO:0000256" key="1">
    <source>
        <dbReference type="ARBA" id="ARBA00004196"/>
    </source>
</evidence>
<feature type="domain" description="Fe/B12 periplasmic-binding" evidence="7">
    <location>
        <begin position="77"/>
        <end position="337"/>
    </location>
</feature>
<comment type="caution">
    <text evidence="8">The sequence shown here is derived from an EMBL/GenBank/DDBJ whole genome shotgun (WGS) entry which is preliminary data.</text>
</comment>
<dbReference type="PROSITE" id="PS50983">
    <property type="entry name" value="FE_B12_PBP"/>
    <property type="match status" value="1"/>
</dbReference>
<dbReference type="PANTHER" id="PTHR30532:SF21">
    <property type="entry name" value="SIDEROPHORE-BINDING LIPOPROTEIN YFIY-RELATED"/>
    <property type="match status" value="1"/>
</dbReference>
<proteinExistence type="inferred from homology"/>
<evidence type="ECO:0000256" key="2">
    <source>
        <dbReference type="ARBA" id="ARBA00008814"/>
    </source>
</evidence>
<keyword evidence="9" id="KW-1185">Reference proteome</keyword>
<dbReference type="PANTHER" id="PTHR30532">
    <property type="entry name" value="IRON III DICITRATE-BINDING PERIPLASMIC PROTEIN"/>
    <property type="match status" value="1"/>
</dbReference>
<evidence type="ECO:0000256" key="3">
    <source>
        <dbReference type="ARBA" id="ARBA00022448"/>
    </source>
</evidence>
<protein>
    <submittedName>
        <fullName evidence="8">ABC transporter substrate-binding protein</fullName>
    </submittedName>
</protein>
<dbReference type="RefSeq" id="WP_204604549.1">
    <property type="nucleotide sequence ID" value="NZ_JBHSED010000071.1"/>
</dbReference>
<dbReference type="Pfam" id="PF01497">
    <property type="entry name" value="Peripla_BP_2"/>
    <property type="match status" value="1"/>
</dbReference>
<name>A0ABV8SKY2_9BACL</name>
<evidence type="ECO:0000313" key="9">
    <source>
        <dbReference type="Proteomes" id="UP001595755"/>
    </source>
</evidence>